<dbReference type="NCBIfam" id="TIGR00254">
    <property type="entry name" value="GGDEF"/>
    <property type="match status" value="1"/>
</dbReference>
<evidence type="ECO:0000313" key="3">
    <source>
        <dbReference type="EMBL" id="SHK07318.1"/>
    </source>
</evidence>
<dbReference type="InterPro" id="IPR000160">
    <property type="entry name" value="GGDEF_dom"/>
</dbReference>
<dbReference type="InterPro" id="IPR029787">
    <property type="entry name" value="Nucleotide_cyclase"/>
</dbReference>
<dbReference type="CDD" id="cd01949">
    <property type="entry name" value="GGDEF"/>
    <property type="match status" value="1"/>
</dbReference>
<dbReference type="PANTHER" id="PTHR45138:SF9">
    <property type="entry name" value="DIGUANYLATE CYCLASE DGCM-RELATED"/>
    <property type="match status" value="1"/>
</dbReference>
<keyword evidence="1" id="KW-0812">Transmembrane</keyword>
<dbReference type="GO" id="GO:0043709">
    <property type="term" value="P:cell adhesion involved in single-species biofilm formation"/>
    <property type="evidence" value="ECO:0007669"/>
    <property type="project" value="TreeGrafter"/>
</dbReference>
<dbReference type="PANTHER" id="PTHR45138">
    <property type="entry name" value="REGULATORY COMPONENTS OF SENSORY TRANSDUCTION SYSTEM"/>
    <property type="match status" value="1"/>
</dbReference>
<dbReference type="GO" id="GO:0052621">
    <property type="term" value="F:diguanylate cyclase activity"/>
    <property type="evidence" value="ECO:0007669"/>
    <property type="project" value="TreeGrafter"/>
</dbReference>
<keyword evidence="4" id="KW-1185">Reference proteome</keyword>
<evidence type="ECO:0000313" key="4">
    <source>
        <dbReference type="Proteomes" id="UP000184386"/>
    </source>
</evidence>
<dbReference type="STRING" id="1121322.SAMN02745136_01597"/>
<dbReference type="SMART" id="SM00267">
    <property type="entry name" value="GGDEF"/>
    <property type="match status" value="1"/>
</dbReference>
<keyword evidence="1" id="KW-1133">Transmembrane helix</keyword>
<accession>A0A1M6PH87</accession>
<reference evidence="3 4" key="1">
    <citation type="submission" date="2016-11" db="EMBL/GenBank/DDBJ databases">
        <authorList>
            <person name="Jaros S."/>
            <person name="Januszkiewicz K."/>
            <person name="Wedrychowicz H."/>
        </authorList>
    </citation>
    <scope>NUCLEOTIDE SEQUENCE [LARGE SCALE GENOMIC DNA]</scope>
    <source>
        <strain evidence="3 4">DSM 15929</strain>
    </source>
</reference>
<dbReference type="SUPFAM" id="SSF55073">
    <property type="entry name" value="Nucleotide cyclase"/>
    <property type="match status" value="1"/>
</dbReference>
<dbReference type="EMBL" id="FRAC01000009">
    <property type="protein sequence ID" value="SHK07318.1"/>
    <property type="molecule type" value="Genomic_DNA"/>
</dbReference>
<protein>
    <submittedName>
        <fullName evidence="3">Diguanylate cyclase (GGDEF) domain-containing protein</fullName>
    </submittedName>
</protein>
<dbReference type="OrthoDB" id="9804955at2"/>
<dbReference type="GO" id="GO:1902201">
    <property type="term" value="P:negative regulation of bacterial-type flagellum-dependent cell motility"/>
    <property type="evidence" value="ECO:0007669"/>
    <property type="project" value="TreeGrafter"/>
</dbReference>
<keyword evidence="1" id="KW-0472">Membrane</keyword>
<sequence length="190" mass="22078">MQLILPRVHVSWLCITLSLILFYAYFCMFTEAQDTLTGLLNRNVYDQYTKRLDHGVNGMVIVFDLDSFKQINDLYGHQWGDFCLQMTGRLIKDCFHKMGLCYRIGGDEFCVICKTMDEQQARDALRQFHRKIDETRKNKNLQGELPMVSTGYAIFHGSTGEYDMAVKKADAQMYGYKNNRKGNPDTLQKQ</sequence>
<dbReference type="GO" id="GO:0005886">
    <property type="term" value="C:plasma membrane"/>
    <property type="evidence" value="ECO:0007669"/>
    <property type="project" value="TreeGrafter"/>
</dbReference>
<feature type="transmembrane region" description="Helical" evidence="1">
    <location>
        <begin position="7"/>
        <end position="26"/>
    </location>
</feature>
<dbReference type="Gene3D" id="3.30.70.270">
    <property type="match status" value="1"/>
</dbReference>
<dbReference type="Pfam" id="PF00990">
    <property type="entry name" value="GGDEF"/>
    <property type="match status" value="1"/>
</dbReference>
<dbReference type="AlphaFoldDB" id="A0A1M6PH87"/>
<dbReference type="Proteomes" id="UP000184386">
    <property type="component" value="Unassembled WGS sequence"/>
</dbReference>
<proteinExistence type="predicted"/>
<organism evidence="3 4">
    <name type="scientific">Anaerocolumna jejuensis DSM 15929</name>
    <dbReference type="NCBI Taxonomy" id="1121322"/>
    <lineage>
        <taxon>Bacteria</taxon>
        <taxon>Bacillati</taxon>
        <taxon>Bacillota</taxon>
        <taxon>Clostridia</taxon>
        <taxon>Lachnospirales</taxon>
        <taxon>Lachnospiraceae</taxon>
        <taxon>Anaerocolumna</taxon>
    </lineage>
</organism>
<evidence type="ECO:0000256" key="1">
    <source>
        <dbReference type="SAM" id="Phobius"/>
    </source>
</evidence>
<feature type="domain" description="GGDEF" evidence="2">
    <location>
        <begin position="56"/>
        <end position="190"/>
    </location>
</feature>
<name>A0A1M6PH87_9FIRM</name>
<dbReference type="InterPro" id="IPR043128">
    <property type="entry name" value="Rev_trsase/Diguanyl_cyclase"/>
</dbReference>
<evidence type="ECO:0000259" key="2">
    <source>
        <dbReference type="PROSITE" id="PS50887"/>
    </source>
</evidence>
<dbReference type="InterPro" id="IPR050469">
    <property type="entry name" value="Diguanylate_Cyclase"/>
</dbReference>
<gene>
    <name evidence="3" type="ORF">SAMN02745136_01597</name>
</gene>
<dbReference type="RefSeq" id="WP_073274636.1">
    <property type="nucleotide sequence ID" value="NZ_FRAC01000009.1"/>
</dbReference>
<dbReference type="PROSITE" id="PS50887">
    <property type="entry name" value="GGDEF"/>
    <property type="match status" value="1"/>
</dbReference>